<dbReference type="HOGENOM" id="CLU_1872545_0_0_6"/>
<evidence type="ECO:0000256" key="1">
    <source>
        <dbReference type="SAM" id="SignalP"/>
    </source>
</evidence>
<dbReference type="EMBL" id="CP000155">
    <property type="protein sequence ID" value="ABC32438.1"/>
    <property type="molecule type" value="Genomic_DNA"/>
</dbReference>
<dbReference type="RefSeq" id="WP_011399497.1">
    <property type="nucleotide sequence ID" value="NC_007645.1"/>
</dbReference>
<gene>
    <name evidence="2" type="ordered locus">HCH_05787</name>
</gene>
<evidence type="ECO:0000313" key="2">
    <source>
        <dbReference type="EMBL" id="ABC32438.1"/>
    </source>
</evidence>
<accession>Q2SA86</accession>
<name>Q2SA86_HAHCH</name>
<feature type="chain" id="PRO_5004215516" evidence="1">
    <location>
        <begin position="25"/>
        <end position="136"/>
    </location>
</feature>
<keyword evidence="1" id="KW-0732">Signal</keyword>
<reference evidence="2 3" key="1">
    <citation type="journal article" date="2005" name="Nucleic Acids Res.">
        <title>Genomic blueprint of Hahella chejuensis, a marine microbe producing an algicidal agent.</title>
        <authorList>
            <person name="Jeong H."/>
            <person name="Yim J.H."/>
            <person name="Lee C."/>
            <person name="Choi S.-H."/>
            <person name="Park Y.K."/>
            <person name="Yoon S.H."/>
            <person name="Hur C.-G."/>
            <person name="Kang H.-Y."/>
            <person name="Kim D."/>
            <person name="Lee H.H."/>
            <person name="Park K.H."/>
            <person name="Park S.-H."/>
            <person name="Park H.-S."/>
            <person name="Lee H.K."/>
            <person name="Oh T.K."/>
            <person name="Kim J.F."/>
        </authorList>
    </citation>
    <scope>NUCLEOTIDE SEQUENCE [LARGE SCALE GENOMIC DNA]</scope>
    <source>
        <strain evidence="2 3">KCTC 2396</strain>
    </source>
</reference>
<dbReference type="KEGG" id="hch:HCH_05787"/>
<feature type="signal peptide" evidence="1">
    <location>
        <begin position="1"/>
        <end position="24"/>
    </location>
</feature>
<protein>
    <submittedName>
        <fullName evidence="2">Uncharacterized protein</fullName>
    </submittedName>
</protein>
<keyword evidence="3" id="KW-1185">Reference proteome</keyword>
<organism evidence="2 3">
    <name type="scientific">Hahella chejuensis (strain KCTC 2396)</name>
    <dbReference type="NCBI Taxonomy" id="349521"/>
    <lineage>
        <taxon>Bacteria</taxon>
        <taxon>Pseudomonadati</taxon>
        <taxon>Pseudomonadota</taxon>
        <taxon>Gammaproteobacteria</taxon>
        <taxon>Oceanospirillales</taxon>
        <taxon>Hahellaceae</taxon>
        <taxon>Hahella</taxon>
    </lineage>
</organism>
<sequence length="136" mass="14579">MKNILQGAALGLILAGFFAANVQAQENLTVKVESAKSFSGAYQVGEDRVEFASSLGRDALVEVSVKVNGATREAAVYLEKGDIQSASERGFSSEEETLMFDAANALAEYLSASREDIESPALMLVGVMDYWSSRTN</sequence>
<dbReference type="OrthoDB" id="6197454at2"/>
<dbReference type="Proteomes" id="UP000000238">
    <property type="component" value="Chromosome"/>
</dbReference>
<proteinExistence type="predicted"/>
<dbReference type="AlphaFoldDB" id="Q2SA86"/>
<evidence type="ECO:0000313" key="3">
    <source>
        <dbReference type="Proteomes" id="UP000000238"/>
    </source>
</evidence>